<name>A0A285NKG4_9BACI</name>
<sequence>MKTIIKIFSFIFSTLLPTCVTILNLISLIQKQATGKQTLYYESLSSFFNLSSTQTQILLFILFLLFLAWSIKSIAKLNKKRLDKKQYEYSFYGFVSPRRPDRTGEIDFHGFVWSYDLYADYNGRDFEVEVSSSPLCTECKSEMIETRTFFGRFKSQCPACRRTVKGSRSNYTLSKIVSQKATREIKKKERA</sequence>
<proteinExistence type="predicted"/>
<dbReference type="RefSeq" id="WP_097040740.1">
    <property type="nucleotide sequence ID" value="NZ_OBEK01000002.1"/>
</dbReference>
<feature type="transmembrane region" description="Helical" evidence="1">
    <location>
        <begin position="7"/>
        <end position="29"/>
    </location>
</feature>
<gene>
    <name evidence="2" type="ORF">SAMN05421503_1469</name>
</gene>
<feature type="transmembrane region" description="Helical" evidence="1">
    <location>
        <begin position="57"/>
        <end position="75"/>
    </location>
</feature>
<dbReference type="AlphaFoldDB" id="A0A285NKG4"/>
<keyword evidence="1" id="KW-1133">Transmembrane helix</keyword>
<dbReference type="OrthoDB" id="2964108at2"/>
<keyword evidence="1" id="KW-0812">Transmembrane</keyword>
<keyword evidence="3" id="KW-1185">Reference proteome</keyword>
<keyword evidence="1" id="KW-0472">Membrane</keyword>
<accession>A0A285NKG4</accession>
<dbReference type="Proteomes" id="UP000219356">
    <property type="component" value="Unassembled WGS sequence"/>
</dbReference>
<evidence type="ECO:0000313" key="3">
    <source>
        <dbReference type="Proteomes" id="UP000219356"/>
    </source>
</evidence>
<organism evidence="2 3">
    <name type="scientific">Terribacillus aidingensis</name>
    <dbReference type="NCBI Taxonomy" id="586416"/>
    <lineage>
        <taxon>Bacteria</taxon>
        <taxon>Bacillati</taxon>
        <taxon>Bacillota</taxon>
        <taxon>Bacilli</taxon>
        <taxon>Bacillales</taxon>
        <taxon>Bacillaceae</taxon>
        <taxon>Terribacillus</taxon>
    </lineage>
</organism>
<evidence type="ECO:0000313" key="2">
    <source>
        <dbReference type="EMBL" id="SNZ10014.1"/>
    </source>
</evidence>
<reference evidence="3" key="1">
    <citation type="submission" date="2017-09" db="EMBL/GenBank/DDBJ databases">
        <authorList>
            <person name="Varghese N."/>
            <person name="Submissions S."/>
        </authorList>
    </citation>
    <scope>NUCLEOTIDE SEQUENCE [LARGE SCALE GENOMIC DNA]</scope>
    <source>
        <strain evidence="3">CGMCC 1.8913</strain>
    </source>
</reference>
<protein>
    <submittedName>
        <fullName evidence="2">Uncharacterized protein</fullName>
    </submittedName>
</protein>
<evidence type="ECO:0000256" key="1">
    <source>
        <dbReference type="SAM" id="Phobius"/>
    </source>
</evidence>
<dbReference type="EMBL" id="OBEK01000002">
    <property type="protein sequence ID" value="SNZ10014.1"/>
    <property type="molecule type" value="Genomic_DNA"/>
</dbReference>